<sequence>MNLKCYVIDDEYHSVEMLLAYIDQTDGLELQGFSTNPLVALNEVTGANPPDITFLDVEMPELSGMEFAEMANLYTKIIFTTSFQEFALEAFEKEAFDFLLKPISYARFRRSVQRILRDVKKAEAGQKKKRDFFFVKTETRGRMVKVTINDILYIEGAQNYIKIHLISGDIMPYLTINEIEQYLPMDQFTRVHQSFIINTDRIKAVEQMRVILEDDITLNLGRFYKESFLEKMNELLLKSRRRF</sequence>
<dbReference type="GO" id="GO:0000156">
    <property type="term" value="F:phosphorelay response regulator activity"/>
    <property type="evidence" value="ECO:0007669"/>
    <property type="project" value="InterPro"/>
</dbReference>
<protein>
    <submittedName>
        <fullName evidence="4">LytTR family two component transcriptional regulator</fullName>
    </submittedName>
</protein>
<dbReference type="SMART" id="SM00850">
    <property type="entry name" value="LytTR"/>
    <property type="match status" value="1"/>
</dbReference>
<dbReference type="PROSITE" id="PS50930">
    <property type="entry name" value="HTH_LYTTR"/>
    <property type="match status" value="1"/>
</dbReference>
<dbReference type="SUPFAM" id="SSF52172">
    <property type="entry name" value="CheY-like"/>
    <property type="match status" value="1"/>
</dbReference>
<feature type="domain" description="Response regulatory" evidence="2">
    <location>
        <begin position="4"/>
        <end position="116"/>
    </location>
</feature>
<dbReference type="InterPro" id="IPR046947">
    <property type="entry name" value="LytR-like"/>
</dbReference>
<proteinExistence type="predicted"/>
<keyword evidence="5" id="KW-1185">Reference proteome</keyword>
<reference evidence="4 5" key="1">
    <citation type="submission" date="2018-10" db="EMBL/GenBank/DDBJ databases">
        <title>Genomic Encyclopedia of Archaeal and Bacterial Type Strains, Phase II (KMG-II): from individual species to whole genera.</title>
        <authorList>
            <person name="Goeker M."/>
        </authorList>
    </citation>
    <scope>NUCLEOTIDE SEQUENCE [LARGE SCALE GENOMIC DNA]</scope>
    <source>
        <strain evidence="4 5">DSM 18602</strain>
    </source>
</reference>
<feature type="domain" description="HTH LytTR-type" evidence="3">
    <location>
        <begin position="138"/>
        <end position="234"/>
    </location>
</feature>
<evidence type="ECO:0000313" key="5">
    <source>
        <dbReference type="Proteomes" id="UP000268007"/>
    </source>
</evidence>
<dbReference type="PROSITE" id="PS50110">
    <property type="entry name" value="RESPONSE_REGULATORY"/>
    <property type="match status" value="1"/>
</dbReference>
<name>A0A495J6K7_9SPHI</name>
<dbReference type="InterPro" id="IPR011006">
    <property type="entry name" value="CheY-like_superfamily"/>
</dbReference>
<gene>
    <name evidence="4" type="ORF">BDD43_4871</name>
</gene>
<dbReference type="AlphaFoldDB" id="A0A495J6K7"/>
<dbReference type="Pfam" id="PF04397">
    <property type="entry name" value="LytTR"/>
    <property type="match status" value="1"/>
</dbReference>
<dbReference type="Proteomes" id="UP000268007">
    <property type="component" value="Unassembled WGS sequence"/>
</dbReference>
<dbReference type="Pfam" id="PF00072">
    <property type="entry name" value="Response_reg"/>
    <property type="match status" value="1"/>
</dbReference>
<organism evidence="4 5">
    <name type="scientific">Mucilaginibacter gracilis</name>
    <dbReference type="NCBI Taxonomy" id="423350"/>
    <lineage>
        <taxon>Bacteria</taxon>
        <taxon>Pseudomonadati</taxon>
        <taxon>Bacteroidota</taxon>
        <taxon>Sphingobacteriia</taxon>
        <taxon>Sphingobacteriales</taxon>
        <taxon>Sphingobacteriaceae</taxon>
        <taxon>Mucilaginibacter</taxon>
    </lineage>
</organism>
<dbReference type="InterPro" id="IPR001789">
    <property type="entry name" value="Sig_transdc_resp-reg_receiver"/>
</dbReference>
<dbReference type="SMART" id="SM00448">
    <property type="entry name" value="REC"/>
    <property type="match status" value="1"/>
</dbReference>
<dbReference type="PANTHER" id="PTHR37299">
    <property type="entry name" value="TRANSCRIPTIONAL REGULATOR-RELATED"/>
    <property type="match status" value="1"/>
</dbReference>
<dbReference type="RefSeq" id="WP_121200372.1">
    <property type="nucleotide sequence ID" value="NZ_RBKU01000001.1"/>
</dbReference>
<evidence type="ECO:0000259" key="2">
    <source>
        <dbReference type="PROSITE" id="PS50110"/>
    </source>
</evidence>
<dbReference type="GO" id="GO:0003677">
    <property type="term" value="F:DNA binding"/>
    <property type="evidence" value="ECO:0007669"/>
    <property type="project" value="InterPro"/>
</dbReference>
<evidence type="ECO:0000313" key="4">
    <source>
        <dbReference type="EMBL" id="RKR84625.1"/>
    </source>
</evidence>
<evidence type="ECO:0000256" key="1">
    <source>
        <dbReference type="PROSITE-ProRule" id="PRU00169"/>
    </source>
</evidence>
<dbReference type="OrthoDB" id="9787344at2"/>
<feature type="modified residue" description="4-aspartylphosphate" evidence="1">
    <location>
        <position position="56"/>
    </location>
</feature>
<comment type="caution">
    <text evidence="4">The sequence shown here is derived from an EMBL/GenBank/DDBJ whole genome shotgun (WGS) entry which is preliminary data.</text>
</comment>
<dbReference type="Gene3D" id="3.40.50.2300">
    <property type="match status" value="1"/>
</dbReference>
<evidence type="ECO:0000259" key="3">
    <source>
        <dbReference type="PROSITE" id="PS50930"/>
    </source>
</evidence>
<dbReference type="PANTHER" id="PTHR37299:SF1">
    <property type="entry name" value="STAGE 0 SPORULATION PROTEIN A HOMOLOG"/>
    <property type="match status" value="1"/>
</dbReference>
<accession>A0A495J6K7</accession>
<keyword evidence="1" id="KW-0597">Phosphoprotein</keyword>
<dbReference type="EMBL" id="RBKU01000001">
    <property type="protein sequence ID" value="RKR84625.1"/>
    <property type="molecule type" value="Genomic_DNA"/>
</dbReference>
<dbReference type="Gene3D" id="2.40.50.1020">
    <property type="entry name" value="LytTr DNA-binding domain"/>
    <property type="match status" value="1"/>
</dbReference>
<dbReference type="InterPro" id="IPR007492">
    <property type="entry name" value="LytTR_DNA-bd_dom"/>
</dbReference>